<evidence type="ECO:0000256" key="12">
    <source>
        <dbReference type="SAM" id="MobiDB-lite"/>
    </source>
</evidence>
<dbReference type="AlphaFoldDB" id="A0A1C2ITA9"/>
<keyword evidence="9" id="KW-0975">Bacterial flagellum</keyword>
<evidence type="ECO:0000256" key="4">
    <source>
        <dbReference type="ARBA" id="ARBA00021898"/>
    </source>
</evidence>
<dbReference type="InterPro" id="IPR036429">
    <property type="entry name" value="SpoA-like_sf"/>
</dbReference>
<name>A0A1C2ITA9_ACITH</name>
<keyword evidence="6" id="KW-0145">Chemotaxis</keyword>
<evidence type="ECO:0000256" key="11">
    <source>
        <dbReference type="NCBIfam" id="TIGR01397"/>
    </source>
</evidence>
<sequence length="398" mass="44845">MDIEDQNNMEKPEDKSKEHGEMSQEDIDAMFSGEARSHNDPTNTVSQDEVDALMGFGGGDGKQTSTHENEDPQDSLKSAPSEIGSANPSGVVSLDLLNQDRVTRSRMPTMEVLNDRFARSLRASLFNYLRVNADILPISAQLQKYGDYIGKIALPSYFVMVSMAPLRGSMLFVMDPYLCYAVIEAFFGGNGKLEPKLEGRDFSVIEQRVFNNIIEHAVEDFSSAWEPIVKFRMKILRTDMKAQFVSIASSPETIVGSAFDIEMDRWKGRLYVCFPYNSVEPFREQLVSGVAADQSEMDPIWKTMLHKDVQNAQVDVSVLLASKDIPFSQARTLRVGDVLSFERADDARVYVENILIGEGEYGISRSHYAIRLNRYRSLNEDDILKALNFKRKGINDVE</sequence>
<evidence type="ECO:0000256" key="8">
    <source>
        <dbReference type="ARBA" id="ARBA00023136"/>
    </source>
</evidence>
<dbReference type="EMBL" id="LWRY01000116">
    <property type="protein sequence ID" value="OCX72178.1"/>
    <property type="molecule type" value="Genomic_DNA"/>
</dbReference>
<proteinExistence type="inferred from homology"/>
<dbReference type="Pfam" id="PF01052">
    <property type="entry name" value="FliMN_C"/>
    <property type="match status" value="1"/>
</dbReference>
<keyword evidence="8" id="KW-0472">Membrane</keyword>
<evidence type="ECO:0000259" key="13">
    <source>
        <dbReference type="Pfam" id="PF01052"/>
    </source>
</evidence>
<dbReference type="InterPro" id="IPR001689">
    <property type="entry name" value="Flag_FliM"/>
</dbReference>
<dbReference type="PIRSF" id="PIRSF002888">
    <property type="entry name" value="FliM"/>
    <property type="match status" value="1"/>
</dbReference>
<dbReference type="Gene3D" id="3.40.1550.10">
    <property type="entry name" value="CheC-like"/>
    <property type="match status" value="1"/>
</dbReference>
<dbReference type="GO" id="GO:0005886">
    <property type="term" value="C:plasma membrane"/>
    <property type="evidence" value="ECO:0007669"/>
    <property type="project" value="UniProtKB-SubCell"/>
</dbReference>
<evidence type="ECO:0000256" key="3">
    <source>
        <dbReference type="ARBA" id="ARBA00011049"/>
    </source>
</evidence>
<evidence type="ECO:0000256" key="2">
    <source>
        <dbReference type="ARBA" id="ARBA00004202"/>
    </source>
</evidence>
<dbReference type="PANTHER" id="PTHR30034">
    <property type="entry name" value="FLAGELLAR MOTOR SWITCH PROTEIN FLIM"/>
    <property type="match status" value="1"/>
</dbReference>
<keyword evidence="15" id="KW-1185">Reference proteome</keyword>
<dbReference type="OrthoDB" id="5289100at2"/>
<feature type="region of interest" description="Disordered" evidence="12">
    <location>
        <begin position="1"/>
        <end position="90"/>
    </location>
</feature>
<dbReference type="Gene3D" id="2.30.330.10">
    <property type="entry name" value="SpoA-like"/>
    <property type="match status" value="1"/>
</dbReference>
<dbReference type="InterPro" id="IPR028976">
    <property type="entry name" value="CheC-like_sf"/>
</dbReference>
<dbReference type="NCBIfam" id="TIGR01397">
    <property type="entry name" value="fliM_switch"/>
    <property type="match status" value="1"/>
</dbReference>
<evidence type="ECO:0000256" key="5">
    <source>
        <dbReference type="ARBA" id="ARBA00022475"/>
    </source>
</evidence>
<evidence type="ECO:0000256" key="10">
    <source>
        <dbReference type="ARBA" id="ARBA00025044"/>
    </source>
</evidence>
<evidence type="ECO:0000313" key="15">
    <source>
        <dbReference type="Proteomes" id="UP000095008"/>
    </source>
</evidence>
<comment type="function">
    <text evidence="10">FliM is one of three proteins (FliG, FliN, FliM) that forms the rotor-mounted switch complex (C ring), located at the base of the basal body. This complex interacts with the CheY and CheZ chemotaxis proteins, in addition to contacting components of the motor that determine the direction of flagellar rotation.</text>
</comment>
<dbReference type="CDD" id="cd17908">
    <property type="entry name" value="FliM"/>
    <property type="match status" value="1"/>
</dbReference>
<dbReference type="GO" id="GO:0050918">
    <property type="term" value="P:positive chemotaxis"/>
    <property type="evidence" value="ECO:0007669"/>
    <property type="project" value="TreeGrafter"/>
</dbReference>
<protein>
    <recommendedName>
        <fullName evidence="4 11">Flagellar motor switch protein FliM</fullName>
    </recommendedName>
</protein>
<dbReference type="PRINTS" id="PR00955">
    <property type="entry name" value="FLGMOTORFLIM"/>
</dbReference>
<comment type="similarity">
    <text evidence="3">Belongs to the FliM family.</text>
</comment>
<dbReference type="RefSeq" id="WP_065974975.1">
    <property type="nucleotide sequence ID" value="NZ_LWRY01000116.1"/>
</dbReference>
<feature type="domain" description="Flagellar motor switch protein FliN-like C-terminal" evidence="13">
    <location>
        <begin position="308"/>
        <end position="374"/>
    </location>
</feature>
<keyword evidence="7" id="KW-0283">Flagellar rotation</keyword>
<evidence type="ECO:0000256" key="1">
    <source>
        <dbReference type="ARBA" id="ARBA00004117"/>
    </source>
</evidence>
<comment type="subcellular location">
    <subcellularLocation>
        <location evidence="1">Bacterial flagellum basal body</location>
    </subcellularLocation>
    <subcellularLocation>
        <location evidence="2">Cell membrane</location>
        <topology evidence="2">Peripheral membrane protein</topology>
    </subcellularLocation>
</comment>
<dbReference type="PANTHER" id="PTHR30034:SF6">
    <property type="entry name" value="YOP PROTEINS TRANSLOCATION PROTEIN Q"/>
    <property type="match status" value="1"/>
</dbReference>
<comment type="caution">
    <text evidence="14">The sequence shown here is derived from an EMBL/GenBank/DDBJ whole genome shotgun (WGS) entry which is preliminary data.</text>
</comment>
<dbReference type="GO" id="GO:0071978">
    <property type="term" value="P:bacterial-type flagellum-dependent swarming motility"/>
    <property type="evidence" value="ECO:0007669"/>
    <property type="project" value="TreeGrafter"/>
</dbReference>
<evidence type="ECO:0000256" key="6">
    <source>
        <dbReference type="ARBA" id="ARBA00022500"/>
    </source>
</evidence>
<feature type="compositionally biased region" description="Basic and acidic residues" evidence="12">
    <location>
        <begin position="8"/>
        <end position="22"/>
    </location>
</feature>
<keyword evidence="5" id="KW-1003">Cell membrane</keyword>
<evidence type="ECO:0000256" key="7">
    <source>
        <dbReference type="ARBA" id="ARBA00022779"/>
    </source>
</evidence>
<evidence type="ECO:0000256" key="9">
    <source>
        <dbReference type="ARBA" id="ARBA00023143"/>
    </source>
</evidence>
<dbReference type="Proteomes" id="UP000095008">
    <property type="component" value="Unassembled WGS sequence"/>
</dbReference>
<dbReference type="GO" id="GO:0009425">
    <property type="term" value="C:bacterial-type flagellum basal body"/>
    <property type="evidence" value="ECO:0007669"/>
    <property type="project" value="UniProtKB-SubCell"/>
</dbReference>
<gene>
    <name evidence="14" type="ORF">A6M23_10310</name>
</gene>
<accession>A0A1C2ITA9</accession>
<dbReference type="InterPro" id="IPR001543">
    <property type="entry name" value="FliN-like_C"/>
</dbReference>
<reference evidence="14" key="1">
    <citation type="journal article" date="2016" name="Int. J. Mol. Sci.">
        <title>Comparative genomics of the extreme acidophile Acidithiobacillus thiooxidans reveals intraspecific divergence and niche adaptation.</title>
        <authorList>
            <person name="Zhang X."/>
            <person name="Feng X."/>
            <person name="Tao J."/>
            <person name="Ma L."/>
            <person name="Xiao Y."/>
            <person name="Liang Y."/>
            <person name="Liu X."/>
            <person name="Yin H."/>
        </authorList>
    </citation>
    <scope>NUCLEOTIDE SEQUENCE [LARGE SCALE GENOMIC DNA]</scope>
    <source>
        <strain evidence="14">DXS-W</strain>
    </source>
</reference>
<dbReference type="SUPFAM" id="SSF101801">
    <property type="entry name" value="Surface presentation of antigens (SPOA)"/>
    <property type="match status" value="1"/>
</dbReference>
<dbReference type="SUPFAM" id="SSF103039">
    <property type="entry name" value="CheC-like"/>
    <property type="match status" value="1"/>
</dbReference>
<evidence type="ECO:0000313" key="14">
    <source>
        <dbReference type="EMBL" id="OCX72178.1"/>
    </source>
</evidence>
<dbReference type="GO" id="GO:0003774">
    <property type="term" value="F:cytoskeletal motor activity"/>
    <property type="evidence" value="ECO:0007669"/>
    <property type="project" value="InterPro"/>
</dbReference>
<organism evidence="14 15">
    <name type="scientific">Acidithiobacillus thiooxidans</name>
    <name type="common">Thiobacillus thiooxidans</name>
    <dbReference type="NCBI Taxonomy" id="930"/>
    <lineage>
        <taxon>Bacteria</taxon>
        <taxon>Pseudomonadati</taxon>
        <taxon>Pseudomonadota</taxon>
        <taxon>Acidithiobacillia</taxon>
        <taxon>Acidithiobacillales</taxon>
        <taxon>Acidithiobacillaceae</taxon>
        <taxon>Acidithiobacillus</taxon>
    </lineage>
</organism>
<dbReference type="Pfam" id="PF02154">
    <property type="entry name" value="FliM"/>
    <property type="match status" value="1"/>
</dbReference>